<dbReference type="PANTHER" id="PTHR30069:SF29">
    <property type="entry name" value="HEMOGLOBIN AND HEMOGLOBIN-HAPTOGLOBIN-BINDING PROTEIN 1-RELATED"/>
    <property type="match status" value="1"/>
</dbReference>
<dbReference type="eggNOG" id="COG4771">
    <property type="taxonomic scope" value="Bacteria"/>
</dbReference>
<dbReference type="Proteomes" id="UP000019276">
    <property type="component" value="Unassembled WGS sequence"/>
</dbReference>
<evidence type="ECO:0000256" key="6">
    <source>
        <dbReference type="ARBA" id="ARBA00022729"/>
    </source>
</evidence>
<keyword evidence="10 11" id="KW-0998">Cell outer membrane</keyword>
<dbReference type="EMBL" id="ARZY01000006">
    <property type="protein sequence ID" value="EWH11178.1"/>
    <property type="molecule type" value="Genomic_DNA"/>
</dbReference>
<dbReference type="InterPro" id="IPR012910">
    <property type="entry name" value="Plug_dom"/>
</dbReference>
<dbReference type="InterPro" id="IPR039426">
    <property type="entry name" value="TonB-dep_rcpt-like"/>
</dbReference>
<dbReference type="Pfam" id="PF07715">
    <property type="entry name" value="Plug"/>
    <property type="match status" value="1"/>
</dbReference>
<dbReference type="GO" id="GO:0044718">
    <property type="term" value="P:siderophore transmembrane transport"/>
    <property type="evidence" value="ECO:0007669"/>
    <property type="project" value="TreeGrafter"/>
</dbReference>
<evidence type="ECO:0000256" key="5">
    <source>
        <dbReference type="ARBA" id="ARBA00022692"/>
    </source>
</evidence>
<dbReference type="Gene3D" id="2.40.170.20">
    <property type="entry name" value="TonB-dependent receptor, beta-barrel domain"/>
    <property type="match status" value="1"/>
</dbReference>
<keyword evidence="5 11" id="KW-0812">Transmembrane</keyword>
<dbReference type="RefSeq" id="WP_035013545.1">
    <property type="nucleotide sequence ID" value="NZ_ARZY01000006.1"/>
</dbReference>
<dbReference type="PANTHER" id="PTHR30069">
    <property type="entry name" value="TONB-DEPENDENT OUTER MEMBRANE RECEPTOR"/>
    <property type="match status" value="1"/>
</dbReference>
<dbReference type="SUPFAM" id="SSF56935">
    <property type="entry name" value="Porins"/>
    <property type="match status" value="1"/>
</dbReference>
<protein>
    <submittedName>
        <fullName evidence="16">TonB-dependent receptor</fullName>
    </submittedName>
</protein>
<evidence type="ECO:0000256" key="2">
    <source>
        <dbReference type="ARBA" id="ARBA00008143"/>
    </source>
</evidence>
<feature type="chain" id="PRO_5004901734" evidence="13">
    <location>
        <begin position="21"/>
        <end position="696"/>
    </location>
</feature>
<dbReference type="AlphaFoldDB" id="W7QTK2"/>
<dbReference type="GO" id="GO:0009279">
    <property type="term" value="C:cell outer membrane"/>
    <property type="evidence" value="ECO:0007669"/>
    <property type="project" value="UniProtKB-SubCell"/>
</dbReference>
<dbReference type="OrthoDB" id="9764669at2"/>
<reference evidence="16 17" key="1">
    <citation type="journal article" date="2014" name="Genome Announc.">
        <title>Draft Genome Sequence of the Agar-Degrading Bacterium Catenovulum sp. Strain DS-2, Isolated from Intestines of Haliotis diversicolor.</title>
        <authorList>
            <person name="Shan D."/>
            <person name="Li X."/>
            <person name="Gu Z."/>
            <person name="Wei G."/>
            <person name="Gao Z."/>
            <person name="Shao Z."/>
        </authorList>
    </citation>
    <scope>NUCLEOTIDE SEQUENCE [LARGE SCALE GENOMIC DNA]</scope>
    <source>
        <strain evidence="16 17">DS-2</strain>
    </source>
</reference>
<evidence type="ECO:0000256" key="10">
    <source>
        <dbReference type="ARBA" id="ARBA00023237"/>
    </source>
</evidence>
<dbReference type="STRING" id="1328313.DS2_04955"/>
<evidence type="ECO:0000256" key="11">
    <source>
        <dbReference type="PROSITE-ProRule" id="PRU01360"/>
    </source>
</evidence>
<proteinExistence type="inferred from homology"/>
<dbReference type="InterPro" id="IPR037066">
    <property type="entry name" value="Plug_dom_sf"/>
</dbReference>
<evidence type="ECO:0000256" key="12">
    <source>
        <dbReference type="RuleBase" id="RU003357"/>
    </source>
</evidence>
<comment type="subcellular location">
    <subcellularLocation>
        <location evidence="1 11">Cell outer membrane</location>
        <topology evidence="1 11">Multi-pass membrane protein</topology>
    </subcellularLocation>
</comment>
<evidence type="ECO:0000256" key="9">
    <source>
        <dbReference type="ARBA" id="ARBA00023170"/>
    </source>
</evidence>
<dbReference type="InterPro" id="IPR036942">
    <property type="entry name" value="Beta-barrel_TonB_sf"/>
</dbReference>
<dbReference type="InterPro" id="IPR000531">
    <property type="entry name" value="Beta-barrel_TonB"/>
</dbReference>
<evidence type="ECO:0000256" key="8">
    <source>
        <dbReference type="ARBA" id="ARBA00023136"/>
    </source>
</evidence>
<sequence length="696" mass="77710">MKNKYCLVLYFSFLGLPAHADDSFSEMGLSLEDLYGDEEFVSIATGTEKPIYKAPSVATVITAKDIKQQGALDIDDVLETVPGLHVARSSSGFKPIYTFRGVYSSFNPQVLMLVNGVPYTSSYVGNRGQVWGGMSVESIARIEVIRGPGSALYGADAFSGVINIITKNAENSNDSTVGARAGTYSTKDTWLNYIHQGDDFSAAINFQYHKTNGFDGIIEQDRQSLHDDLYNTDVSLAPGPLNLAAENLALYTNFSYKNFNLDASWQRQDVQSGAGVASALDPYYRVRPERQIVSADYSNTMGDKIDYKVFASFYRNTQEFVVPAMLFPPGVSFSGGPFVGTHPDGMQGAPNVFERHWRFGFLTHYQALPNSQFSFGAGHNKDDIYKTTEFKNFGLDAKGEPIPAGTFPLVDVSDSDAVFLPEVERQNNYVFAQNIWAFANDWELTLGLRHDDYSDFGSTTNPRAALVWSTSLYLTTKILYGKAFRAPAFAETSVKSNPVALGNPALNPEEIETFEASFDYRPSTDVSMVLNLFRYNWSNIVQFLPVAENAGKQVGKGFEFELKWKLNRDISIDGNYAFQRSENRLTDSTAPYSPEQQLFLQLNWHLNSNINVNVKNNYVVNRTRALDDPRDKIGDYNITDLTIRWANDNFDTALIAKNIFDVDAREPTENTGTTVYLPNDLPLPGRQIYAEVSYHF</sequence>
<keyword evidence="9 16" id="KW-0675">Receptor</keyword>
<dbReference type="Gene3D" id="2.170.130.10">
    <property type="entry name" value="TonB-dependent receptor, plug domain"/>
    <property type="match status" value="1"/>
</dbReference>
<evidence type="ECO:0000259" key="15">
    <source>
        <dbReference type="Pfam" id="PF07715"/>
    </source>
</evidence>
<dbReference type="GO" id="GO:0015344">
    <property type="term" value="F:siderophore uptake transmembrane transporter activity"/>
    <property type="evidence" value="ECO:0007669"/>
    <property type="project" value="TreeGrafter"/>
</dbReference>
<comment type="caution">
    <text evidence="16">The sequence shown here is derived from an EMBL/GenBank/DDBJ whole genome shotgun (WGS) entry which is preliminary data.</text>
</comment>
<keyword evidence="17" id="KW-1185">Reference proteome</keyword>
<keyword evidence="8 11" id="KW-0472">Membrane</keyword>
<organism evidence="16 17">
    <name type="scientific">Catenovulum agarivorans DS-2</name>
    <dbReference type="NCBI Taxonomy" id="1328313"/>
    <lineage>
        <taxon>Bacteria</taxon>
        <taxon>Pseudomonadati</taxon>
        <taxon>Pseudomonadota</taxon>
        <taxon>Gammaproteobacteria</taxon>
        <taxon>Alteromonadales</taxon>
        <taxon>Alteromonadaceae</taxon>
        <taxon>Catenovulum</taxon>
    </lineage>
</organism>
<keyword evidence="7 12" id="KW-0798">TonB box</keyword>
<evidence type="ECO:0000256" key="1">
    <source>
        <dbReference type="ARBA" id="ARBA00004571"/>
    </source>
</evidence>
<dbReference type="CDD" id="cd01347">
    <property type="entry name" value="ligand_gated_channel"/>
    <property type="match status" value="1"/>
</dbReference>
<evidence type="ECO:0000313" key="17">
    <source>
        <dbReference type="Proteomes" id="UP000019276"/>
    </source>
</evidence>
<evidence type="ECO:0000256" key="4">
    <source>
        <dbReference type="ARBA" id="ARBA00022452"/>
    </source>
</evidence>
<name>W7QTK2_9ALTE</name>
<feature type="domain" description="TonB-dependent receptor plug" evidence="15">
    <location>
        <begin position="52"/>
        <end position="161"/>
    </location>
</feature>
<evidence type="ECO:0000256" key="3">
    <source>
        <dbReference type="ARBA" id="ARBA00022448"/>
    </source>
</evidence>
<dbReference type="Pfam" id="PF00593">
    <property type="entry name" value="TonB_dep_Rec_b-barrel"/>
    <property type="match status" value="1"/>
</dbReference>
<evidence type="ECO:0000313" key="16">
    <source>
        <dbReference type="EMBL" id="EWH11178.1"/>
    </source>
</evidence>
<gene>
    <name evidence="16" type="ORF">DS2_04955</name>
</gene>
<feature type="domain" description="TonB-dependent receptor-like beta-barrel" evidence="14">
    <location>
        <begin position="261"/>
        <end position="658"/>
    </location>
</feature>
<comment type="similarity">
    <text evidence="2">Belongs to the TonB-dependent receptor family. Hemoglobin/haptoglobin binding protein subfamily.</text>
</comment>
<keyword evidence="6 13" id="KW-0732">Signal</keyword>
<keyword evidence="4 11" id="KW-1134">Transmembrane beta strand</keyword>
<keyword evidence="3 11" id="KW-0813">Transport</keyword>
<evidence type="ECO:0000259" key="14">
    <source>
        <dbReference type="Pfam" id="PF00593"/>
    </source>
</evidence>
<dbReference type="PROSITE" id="PS52016">
    <property type="entry name" value="TONB_DEPENDENT_REC_3"/>
    <property type="match status" value="1"/>
</dbReference>
<evidence type="ECO:0000256" key="7">
    <source>
        <dbReference type="ARBA" id="ARBA00023077"/>
    </source>
</evidence>
<accession>W7QTK2</accession>
<feature type="signal peptide" evidence="13">
    <location>
        <begin position="1"/>
        <end position="20"/>
    </location>
</feature>
<evidence type="ECO:0000256" key="13">
    <source>
        <dbReference type="SAM" id="SignalP"/>
    </source>
</evidence>